<evidence type="ECO:0000256" key="1">
    <source>
        <dbReference type="SAM" id="SignalP"/>
    </source>
</evidence>
<proteinExistence type="predicted"/>
<evidence type="ECO:0000313" key="3">
    <source>
        <dbReference type="Proteomes" id="UP000673375"/>
    </source>
</evidence>
<sequence length="187" mass="19562">MKAIKWILIGVCMTGTLFAAVPALAVNGNTDTSVTVLEGTNNGIQEVPSSYTFSGTFIPGESAYTLTGTVSAGEKEYYVEDYTGKNKGWKLTATVSALSVDSVDSAEVTSLTITPTVGDPIILGDGTGSGNLVMEKTPVNFNNQGEYKLEVANVALETTATGSYKFGIEDVLTGSITYTLTDTITIS</sequence>
<dbReference type="Proteomes" id="UP000673375">
    <property type="component" value="Unassembled WGS sequence"/>
</dbReference>
<organism evidence="2 3">
    <name type="scientific">Enterococcus larvae</name>
    <dbReference type="NCBI Taxonomy" id="2794352"/>
    <lineage>
        <taxon>Bacteria</taxon>
        <taxon>Bacillati</taxon>
        <taxon>Bacillota</taxon>
        <taxon>Bacilli</taxon>
        <taxon>Lactobacillales</taxon>
        <taxon>Enterococcaceae</taxon>
        <taxon>Enterococcus</taxon>
    </lineage>
</organism>
<comment type="caution">
    <text evidence="2">The sequence shown here is derived from an EMBL/GenBank/DDBJ whole genome shotgun (WGS) entry which is preliminary data.</text>
</comment>
<reference evidence="2 3" key="1">
    <citation type="submission" date="2020-12" db="EMBL/GenBank/DDBJ databases">
        <title>Vagococcus allomyrinae sp. nov. and Enterococcus lavae sp. nov., isolated from the larvae of Allomyrina dichotoma.</title>
        <authorList>
            <person name="Lee S.D."/>
        </authorList>
    </citation>
    <scope>NUCLEOTIDE SEQUENCE [LARGE SCALE GENOMIC DNA]</scope>
    <source>
        <strain evidence="2 3">BWM-S5</strain>
    </source>
</reference>
<feature type="signal peptide" evidence="1">
    <location>
        <begin position="1"/>
        <end position="25"/>
    </location>
</feature>
<protein>
    <recommendedName>
        <fullName evidence="4">WxL domain-containing protein</fullName>
    </recommendedName>
</protein>
<name>A0ABS4CKX8_9ENTE</name>
<evidence type="ECO:0008006" key="4">
    <source>
        <dbReference type="Google" id="ProtNLM"/>
    </source>
</evidence>
<evidence type="ECO:0000313" key="2">
    <source>
        <dbReference type="EMBL" id="MBP1047253.1"/>
    </source>
</evidence>
<gene>
    <name evidence="2" type="ORF">I6N96_13300</name>
</gene>
<dbReference type="EMBL" id="JAEDXU010000007">
    <property type="protein sequence ID" value="MBP1047253.1"/>
    <property type="molecule type" value="Genomic_DNA"/>
</dbReference>
<dbReference type="RefSeq" id="WP_209558040.1">
    <property type="nucleotide sequence ID" value="NZ_JAEDXU010000007.1"/>
</dbReference>
<feature type="chain" id="PRO_5046464491" description="WxL domain-containing protein" evidence="1">
    <location>
        <begin position="26"/>
        <end position="187"/>
    </location>
</feature>
<keyword evidence="3" id="KW-1185">Reference proteome</keyword>
<accession>A0ABS4CKX8</accession>
<keyword evidence="1" id="KW-0732">Signal</keyword>